<evidence type="ECO:0000313" key="5">
    <source>
        <dbReference type="Proteomes" id="UP001194468"/>
    </source>
</evidence>
<gene>
    <name evidence="4" type="ORF">L210DRAFT_3648207</name>
</gene>
<feature type="region of interest" description="Disordered" evidence="3">
    <location>
        <begin position="1"/>
        <end position="41"/>
    </location>
</feature>
<keyword evidence="5" id="KW-1185">Reference proteome</keyword>
<keyword evidence="2" id="KW-0256">Endoplasmic reticulum</keyword>
<comment type="catalytic activity">
    <reaction evidence="2">
        <text>an alpha-D-Man-(1-&gt;3)-beta-D-Man-(1-&gt;4)-beta-D-GlcNAc-(1-&gt;4)-alpha-D-GlcNAc-diphospho-di-trans,poly-cis-dolichol + GDP-alpha-D-mannose = an alpha-D-Man-(1-&gt;3)-[alpha-D-Man-(1-&gt;6)]-beta-D-Man-(1-&gt;4)-beta-D-GlcNAc-(1-&gt;4)-alpha-D-GlcNAc-diphospho-di-trans,poly-cis-dolichol + GDP + H(+)</text>
        <dbReference type="Rhea" id="RHEA:29519"/>
        <dbReference type="Rhea" id="RHEA-COMP:19513"/>
        <dbReference type="Rhea" id="RHEA-COMP:19515"/>
        <dbReference type="ChEBI" id="CHEBI:15378"/>
        <dbReference type="ChEBI" id="CHEBI:57527"/>
        <dbReference type="ChEBI" id="CHEBI:58189"/>
        <dbReference type="ChEBI" id="CHEBI:132510"/>
        <dbReference type="ChEBI" id="CHEBI:132511"/>
        <dbReference type="EC" id="2.4.1.257"/>
    </reaction>
    <physiologicalReaction direction="left-to-right" evidence="2">
        <dbReference type="Rhea" id="RHEA:29520"/>
    </physiologicalReaction>
</comment>
<dbReference type="GO" id="GO:0004378">
    <property type="term" value="F:GDP-Man:Man(1)GlcNAc(2)-PP-Dol alpha-1,3-mannosyltransferase activity"/>
    <property type="evidence" value="ECO:0007669"/>
    <property type="project" value="UniProtKB-UniRule"/>
</dbReference>
<comment type="catalytic activity">
    <reaction evidence="2">
        <text>a beta-D-Man-(1-&gt;4)-beta-D-GlcNAc-(1-&gt;4)-alpha-D-GlcNAc-diphospho-di-trans,poly-cis-dolichol + GDP-alpha-D-mannose = an alpha-D-Man-(1-&gt;3)-beta-D-Man-(1-&gt;4)-beta-D-GlcNAc-(1-&gt;4)-alpha-D-GlcNAc-diphospho-di-trans,poly-cis-dolichol + GDP + H(+)</text>
        <dbReference type="Rhea" id="RHEA:29515"/>
        <dbReference type="Rhea" id="RHEA-COMP:19511"/>
        <dbReference type="Rhea" id="RHEA-COMP:19513"/>
        <dbReference type="ChEBI" id="CHEBI:15378"/>
        <dbReference type="ChEBI" id="CHEBI:57527"/>
        <dbReference type="ChEBI" id="CHEBI:58189"/>
        <dbReference type="ChEBI" id="CHEBI:58472"/>
        <dbReference type="ChEBI" id="CHEBI:132510"/>
        <dbReference type="EC" id="2.4.1.132"/>
    </reaction>
    <physiologicalReaction direction="left-to-right" evidence="2">
        <dbReference type="Rhea" id="RHEA:29516"/>
    </physiologicalReaction>
</comment>
<comment type="subcellular location">
    <subcellularLocation>
        <location evidence="2">Endoplasmic reticulum membrane</location>
    </subcellularLocation>
</comment>
<keyword evidence="2" id="KW-0328">Glycosyltransferase</keyword>
<evidence type="ECO:0000256" key="2">
    <source>
        <dbReference type="RuleBase" id="RU367136"/>
    </source>
</evidence>
<reference evidence="4" key="1">
    <citation type="submission" date="2019-10" db="EMBL/GenBank/DDBJ databases">
        <authorList>
            <consortium name="DOE Joint Genome Institute"/>
            <person name="Kuo A."/>
            <person name="Miyauchi S."/>
            <person name="Kiss E."/>
            <person name="Drula E."/>
            <person name="Kohler A."/>
            <person name="Sanchez-Garcia M."/>
            <person name="Andreopoulos B."/>
            <person name="Barry K.W."/>
            <person name="Bonito G."/>
            <person name="Buee M."/>
            <person name="Carver A."/>
            <person name="Chen C."/>
            <person name="Cichocki N."/>
            <person name="Clum A."/>
            <person name="Culley D."/>
            <person name="Crous P.W."/>
            <person name="Fauchery L."/>
            <person name="Girlanda M."/>
            <person name="Hayes R."/>
            <person name="Keri Z."/>
            <person name="LaButti K."/>
            <person name="Lipzen A."/>
            <person name="Lombard V."/>
            <person name="Magnuson J."/>
            <person name="Maillard F."/>
            <person name="Morin E."/>
            <person name="Murat C."/>
            <person name="Nolan M."/>
            <person name="Ohm R."/>
            <person name="Pangilinan J."/>
            <person name="Pereira M."/>
            <person name="Perotto S."/>
            <person name="Peter M."/>
            <person name="Riley R."/>
            <person name="Sitrit Y."/>
            <person name="Stielow B."/>
            <person name="Szollosi G."/>
            <person name="Zifcakova L."/>
            <person name="Stursova M."/>
            <person name="Spatafora J.W."/>
            <person name="Tedersoo L."/>
            <person name="Vaario L.-M."/>
            <person name="Yamada A."/>
            <person name="Yan M."/>
            <person name="Wang P."/>
            <person name="Xu J."/>
            <person name="Bruns T."/>
            <person name="Baldrian P."/>
            <person name="Vilgalys R."/>
            <person name="Henrissat B."/>
            <person name="Grigoriev I.V."/>
            <person name="Hibbett D."/>
            <person name="Nagy L.G."/>
            <person name="Martin F.M."/>
        </authorList>
    </citation>
    <scope>NUCLEOTIDE SEQUENCE</scope>
    <source>
        <strain evidence="4">BED1</strain>
    </source>
</reference>
<evidence type="ECO:0000256" key="1">
    <source>
        <dbReference type="ARBA" id="ARBA00022679"/>
    </source>
</evidence>
<keyword evidence="1 2" id="KW-0808">Transferase</keyword>
<dbReference type="InterPro" id="IPR027054">
    <property type="entry name" value="ALG2"/>
</dbReference>
<dbReference type="SUPFAM" id="SSF53756">
    <property type="entry name" value="UDP-Glycosyltransferase/glycogen phosphorylase"/>
    <property type="match status" value="1"/>
</dbReference>
<dbReference type="EC" id="2.4.1.257" evidence="2"/>
<accession>A0AAD4BP17</accession>
<dbReference type="EC" id="2.4.1.132" evidence="2"/>
<feature type="compositionally biased region" description="Low complexity" evidence="3">
    <location>
        <begin position="659"/>
        <end position="669"/>
    </location>
</feature>
<feature type="region of interest" description="Disordered" evidence="3">
    <location>
        <begin position="659"/>
        <end position="715"/>
    </location>
</feature>
<comment type="similarity">
    <text evidence="2">Belongs to the glycosyltransferase group 1 family.</text>
</comment>
<feature type="compositionally biased region" description="Basic residues" evidence="3">
    <location>
        <begin position="1"/>
        <end position="11"/>
    </location>
</feature>
<comment type="pathway">
    <text evidence="2">Protein modification; protein glycosylation.</text>
</comment>
<proteinExistence type="inferred from homology"/>
<reference evidence="4" key="2">
    <citation type="journal article" date="2020" name="Nat. Commun.">
        <title>Large-scale genome sequencing of mycorrhizal fungi provides insights into the early evolution of symbiotic traits.</title>
        <authorList>
            <person name="Miyauchi S."/>
            <person name="Kiss E."/>
            <person name="Kuo A."/>
            <person name="Drula E."/>
            <person name="Kohler A."/>
            <person name="Sanchez-Garcia M."/>
            <person name="Morin E."/>
            <person name="Andreopoulos B."/>
            <person name="Barry K.W."/>
            <person name="Bonito G."/>
            <person name="Buee M."/>
            <person name="Carver A."/>
            <person name="Chen C."/>
            <person name="Cichocki N."/>
            <person name="Clum A."/>
            <person name="Culley D."/>
            <person name="Crous P.W."/>
            <person name="Fauchery L."/>
            <person name="Girlanda M."/>
            <person name="Hayes R.D."/>
            <person name="Keri Z."/>
            <person name="LaButti K."/>
            <person name="Lipzen A."/>
            <person name="Lombard V."/>
            <person name="Magnuson J."/>
            <person name="Maillard F."/>
            <person name="Murat C."/>
            <person name="Nolan M."/>
            <person name="Ohm R.A."/>
            <person name="Pangilinan J."/>
            <person name="Pereira M.F."/>
            <person name="Perotto S."/>
            <person name="Peter M."/>
            <person name="Pfister S."/>
            <person name="Riley R."/>
            <person name="Sitrit Y."/>
            <person name="Stielow J.B."/>
            <person name="Szollosi G."/>
            <person name="Zifcakova L."/>
            <person name="Stursova M."/>
            <person name="Spatafora J.W."/>
            <person name="Tedersoo L."/>
            <person name="Vaario L.M."/>
            <person name="Yamada A."/>
            <person name="Yan M."/>
            <person name="Wang P."/>
            <person name="Xu J."/>
            <person name="Bruns T."/>
            <person name="Baldrian P."/>
            <person name="Vilgalys R."/>
            <person name="Dunand C."/>
            <person name="Henrissat B."/>
            <person name="Grigoriev I.V."/>
            <person name="Hibbett D."/>
            <person name="Nagy L.G."/>
            <person name="Martin F.M."/>
        </authorList>
    </citation>
    <scope>NUCLEOTIDE SEQUENCE</scope>
    <source>
        <strain evidence="4">BED1</strain>
    </source>
</reference>
<feature type="compositionally biased region" description="Polar residues" evidence="3">
    <location>
        <begin position="704"/>
        <end position="715"/>
    </location>
</feature>
<sequence length="715" mass="80764">MLCRHHHHHRTSTVDVDDDTVSPIPPPRPHADNGNGTTAPPVPLDAALGLQALGHTVDIYTSHHNPNHCFDETRRDGNRPHRRPLDLHFTLFQQAPSLYTTSSRPSRAIVSPSLTCIQTRRLLCRPTLDLYTPPPCAHWKTPSFLLSFPGQATRTWRVRRRRIAKVKQALYRYPMEYLEEVTTRQADTLIANSKFTARITMAHLSSITSTPKVVYPGINIEAYQAPIDWAAPDVDQINLEQLTLISLNCFEMKKNAALAIEAFALLRDKASTQHLTCNMRLVLAGGYDPRLEDNIRTLNGLVERARSSKLSFNVITPLQSTTTTTTTLPYYRISDIYDYVVAGRTSLPPLASPPRSPIAGPSTGITFPDIFHLVPEEAVRSESYDPNDLNPSDYEEQITRQIKREEEEADLQEQDQLADYDSSLDQGYRTLVNRTTLAPEDAPSTIVRATTIDTADLPGQLARTNAVWTEDRLSPTNADRDLVYPPIGSPIYNPSTPTRAPSELPEPIDWEPIYRRLTRLRAHHSVHHRNSTPAAPRESELEASIVRAIREGIELGRQQARDLARIERARREVQQAADRIQERIRIRERTPTPIPHIPDLPRWFRIPDSRLYVTVLISRTVSEYVEINETPETIQVRPENPEPTPQPQRPRIRQAQLAALAEQETAVEAGEPLPPPQRTLRIPAPLAPRNPDFEPEQADHSALENESSENLNYPA</sequence>
<comment type="function">
    <text evidence="2">Mannosylates Man(2)GlcNAc(2)-dolichol diphosphate and Man(1)GlcNAc(2)-dolichol diphosphate to form Man(3)GlcNAc(2)-dolichol diphosphate.</text>
</comment>
<dbReference type="Gene3D" id="3.40.50.2000">
    <property type="entry name" value="Glycogen Phosphorylase B"/>
    <property type="match status" value="1"/>
</dbReference>
<dbReference type="EMBL" id="WHUW01000023">
    <property type="protein sequence ID" value="KAF8435949.1"/>
    <property type="molecule type" value="Genomic_DNA"/>
</dbReference>
<evidence type="ECO:0000256" key="3">
    <source>
        <dbReference type="SAM" id="MobiDB-lite"/>
    </source>
</evidence>
<dbReference type="GO" id="GO:0102704">
    <property type="term" value="F:GDP-Man:Man(2)GlcNAc(2)-PP-Dol alpha-1,6-mannosyltransferase activity"/>
    <property type="evidence" value="ECO:0007669"/>
    <property type="project" value="UniProtKB-UniRule"/>
</dbReference>
<dbReference type="PANTHER" id="PTHR45918:SF1">
    <property type="entry name" value="ALPHA-1,3_1,6-MANNOSYLTRANSFERASE ALG2"/>
    <property type="match status" value="1"/>
</dbReference>
<organism evidence="4 5">
    <name type="scientific">Boletus edulis BED1</name>
    <dbReference type="NCBI Taxonomy" id="1328754"/>
    <lineage>
        <taxon>Eukaryota</taxon>
        <taxon>Fungi</taxon>
        <taxon>Dikarya</taxon>
        <taxon>Basidiomycota</taxon>
        <taxon>Agaricomycotina</taxon>
        <taxon>Agaricomycetes</taxon>
        <taxon>Agaricomycetidae</taxon>
        <taxon>Boletales</taxon>
        <taxon>Boletineae</taxon>
        <taxon>Boletaceae</taxon>
        <taxon>Boletoideae</taxon>
        <taxon>Boletus</taxon>
    </lineage>
</organism>
<dbReference type="PANTHER" id="PTHR45918">
    <property type="entry name" value="ALPHA-1,3/1,6-MANNOSYLTRANSFERASE ALG2"/>
    <property type="match status" value="1"/>
</dbReference>
<dbReference type="AlphaFoldDB" id="A0AAD4BP17"/>
<comment type="caution">
    <text evidence="4">The sequence shown here is derived from an EMBL/GenBank/DDBJ whole genome shotgun (WGS) entry which is preliminary data.</text>
</comment>
<dbReference type="GO" id="GO:0005789">
    <property type="term" value="C:endoplasmic reticulum membrane"/>
    <property type="evidence" value="ECO:0007669"/>
    <property type="project" value="UniProtKB-SubCell"/>
</dbReference>
<name>A0AAD4BP17_BOLED</name>
<evidence type="ECO:0000313" key="4">
    <source>
        <dbReference type="EMBL" id="KAF8435949.1"/>
    </source>
</evidence>
<dbReference type="Proteomes" id="UP001194468">
    <property type="component" value="Unassembled WGS sequence"/>
</dbReference>
<protein>
    <recommendedName>
        <fullName evidence="2">Alpha-1,3/1,6-mannosyltransferase ALG2</fullName>
        <ecNumber evidence="2">2.4.1.132</ecNumber>
        <ecNumber evidence="2">2.4.1.257</ecNumber>
    </recommendedName>
    <alternativeName>
        <fullName evidence="2">GDP-Man:Man(1)GlcNAc(2)-PP-Dol alpha-1,3-mannosyltransferase</fullName>
    </alternativeName>
</protein>